<reference evidence="1 2" key="1">
    <citation type="submission" date="2019-08" db="EMBL/GenBank/DDBJ databases">
        <title>Draft genome sequencing and comparative genomics of hatchery-associated Vibrios.</title>
        <authorList>
            <person name="Kehlet-Delgado H."/>
            <person name="Mueller R.S."/>
        </authorList>
    </citation>
    <scope>NUCLEOTIDE SEQUENCE [LARGE SCALE GENOMIC DNA]</scope>
    <source>
        <strain evidence="1 2">00-78-3</strain>
    </source>
</reference>
<evidence type="ECO:0000313" key="1">
    <source>
        <dbReference type="EMBL" id="NOH51295.1"/>
    </source>
</evidence>
<dbReference type="Proteomes" id="UP000572072">
    <property type="component" value="Unassembled WGS sequence"/>
</dbReference>
<organism evidence="1 2">
    <name type="scientific">Vibrio rotiferianus</name>
    <dbReference type="NCBI Taxonomy" id="190895"/>
    <lineage>
        <taxon>Bacteria</taxon>
        <taxon>Pseudomonadati</taxon>
        <taxon>Pseudomonadota</taxon>
        <taxon>Gammaproteobacteria</taxon>
        <taxon>Vibrionales</taxon>
        <taxon>Vibrionaceae</taxon>
        <taxon>Vibrio</taxon>
    </lineage>
</organism>
<dbReference type="EMBL" id="VTYN01000079">
    <property type="protein sequence ID" value="NOH51295.1"/>
    <property type="molecule type" value="Genomic_DNA"/>
</dbReference>
<sequence length="59" mass="6986">MQTRFCRTQIPRTLECVVLVFVIKTNIENFTINNKLLICQLSKLLKSRFLNETIFKSTH</sequence>
<evidence type="ECO:0000313" key="2">
    <source>
        <dbReference type="Proteomes" id="UP000572072"/>
    </source>
</evidence>
<proteinExistence type="predicted"/>
<accession>A0A7Y4E4I4</accession>
<dbReference type="AlphaFoldDB" id="A0A7Y4E4I4"/>
<name>A0A7Y4E4I4_9VIBR</name>
<gene>
    <name evidence="1" type="ORF">F0262_25275</name>
</gene>
<comment type="caution">
    <text evidence="1">The sequence shown here is derived from an EMBL/GenBank/DDBJ whole genome shotgun (WGS) entry which is preliminary data.</text>
</comment>
<protein>
    <submittedName>
        <fullName evidence="1">Uncharacterized protein</fullName>
    </submittedName>
</protein>